<feature type="transmembrane region" description="Helical" evidence="1">
    <location>
        <begin position="301"/>
        <end position="320"/>
    </location>
</feature>
<feature type="transmembrane region" description="Helical" evidence="1">
    <location>
        <begin position="108"/>
        <end position="128"/>
    </location>
</feature>
<dbReference type="OrthoDB" id="660047at2"/>
<organism evidence="2 3">
    <name type="scientific">Panacibacter ginsenosidivorans</name>
    <dbReference type="NCBI Taxonomy" id="1813871"/>
    <lineage>
        <taxon>Bacteria</taxon>
        <taxon>Pseudomonadati</taxon>
        <taxon>Bacteroidota</taxon>
        <taxon>Chitinophagia</taxon>
        <taxon>Chitinophagales</taxon>
        <taxon>Chitinophagaceae</taxon>
        <taxon>Panacibacter</taxon>
    </lineage>
</organism>
<feature type="transmembrane region" description="Helical" evidence="1">
    <location>
        <begin position="79"/>
        <end position="96"/>
    </location>
</feature>
<dbReference type="EMBL" id="CP042435">
    <property type="protein sequence ID" value="QEC68479.1"/>
    <property type="molecule type" value="Genomic_DNA"/>
</dbReference>
<feature type="transmembrane region" description="Helical" evidence="1">
    <location>
        <begin position="134"/>
        <end position="151"/>
    </location>
</feature>
<feature type="transmembrane region" description="Helical" evidence="1">
    <location>
        <begin position="212"/>
        <end position="236"/>
    </location>
</feature>
<keyword evidence="1" id="KW-1133">Transmembrane helix</keyword>
<protein>
    <recommendedName>
        <fullName evidence="4">DUF2157 domain-containing protein</fullName>
    </recommendedName>
</protein>
<evidence type="ECO:0000313" key="3">
    <source>
        <dbReference type="Proteomes" id="UP000321533"/>
    </source>
</evidence>
<dbReference type="AlphaFoldDB" id="A0A5B8VB43"/>
<sequence>MTAYGNTNLYNKYVQEQASAAFRNKCIDENAYRNILEKHAHTLYTPNYFIRIGLALLTIMALTFSLVLLWLITRASSDDAIIGLLIFFAVLCYGLLELMVKQKKYYNAGIDNILMTAIVLLIISAFLVNDFDNNYEVISCTTMLVCLWLAIRFNDAFMAILAYAATITFFFLLYIKLGSVSKLTAPFVLMVFAVLIYLYIQQLLSIHKLVIYKYCMQWVTLLTLITFYAAGNYFAVDRLSMEMFGTSIVMGWLFWIFTLGAPPAYIFYGLKQKENMFYRTGFVLMVAGILTVRYYHTVLSAEVAMIIFGILLIAISYTLIKYLSTPKKGFTFEDDGYRNKNLLNAEALIIAQVVGKKATVEQDGVQFGGGSSGGAGASGEY</sequence>
<evidence type="ECO:0008006" key="4">
    <source>
        <dbReference type="Google" id="ProtNLM"/>
    </source>
</evidence>
<accession>A0A5B8VB43</accession>
<feature type="transmembrane region" description="Helical" evidence="1">
    <location>
        <begin position="158"/>
        <end position="177"/>
    </location>
</feature>
<feature type="transmembrane region" description="Helical" evidence="1">
    <location>
        <begin position="48"/>
        <end position="73"/>
    </location>
</feature>
<feature type="transmembrane region" description="Helical" evidence="1">
    <location>
        <begin position="277"/>
        <end position="295"/>
    </location>
</feature>
<evidence type="ECO:0000256" key="1">
    <source>
        <dbReference type="SAM" id="Phobius"/>
    </source>
</evidence>
<dbReference type="Proteomes" id="UP000321533">
    <property type="component" value="Chromosome"/>
</dbReference>
<dbReference type="RefSeq" id="WP_147190525.1">
    <property type="nucleotide sequence ID" value="NZ_CP042435.1"/>
</dbReference>
<evidence type="ECO:0000313" key="2">
    <source>
        <dbReference type="EMBL" id="QEC68479.1"/>
    </source>
</evidence>
<feature type="transmembrane region" description="Helical" evidence="1">
    <location>
        <begin position="248"/>
        <end position="270"/>
    </location>
</feature>
<reference evidence="2 3" key="1">
    <citation type="journal article" date="2016" name="Int. J. Syst. Evol. Microbiol.">
        <title>Panacibacter ginsenosidivorans gen. nov., sp. nov., with ginsenoside converting activity isolated from soil of a ginseng field.</title>
        <authorList>
            <person name="Siddiqi M.Z."/>
            <person name="Muhammad Shafi S."/>
            <person name="Choi K.D."/>
            <person name="Im W.T."/>
        </authorList>
    </citation>
    <scope>NUCLEOTIDE SEQUENCE [LARGE SCALE GENOMIC DNA]</scope>
    <source>
        <strain evidence="2 3">Gsoil1550</strain>
    </source>
</reference>
<keyword evidence="1" id="KW-0812">Transmembrane</keyword>
<dbReference type="KEGG" id="pgin:FRZ67_14620"/>
<keyword evidence="1" id="KW-0472">Membrane</keyword>
<name>A0A5B8VB43_9BACT</name>
<keyword evidence="3" id="KW-1185">Reference proteome</keyword>
<gene>
    <name evidence="2" type="ORF">FRZ67_14620</name>
</gene>
<proteinExistence type="predicted"/>
<feature type="transmembrane region" description="Helical" evidence="1">
    <location>
        <begin position="183"/>
        <end position="200"/>
    </location>
</feature>